<gene>
    <name evidence="1" type="ORF">MRATA1EN22A_LOCUS8712</name>
</gene>
<reference evidence="1" key="2">
    <citation type="submission" date="2025-03" db="EMBL/GenBank/DDBJ databases">
        <authorList>
            <consortium name="ELIXIR-Norway"/>
            <consortium name="Elixir Norway"/>
        </authorList>
    </citation>
    <scope>NUCLEOTIDE SEQUENCE</scope>
</reference>
<protein>
    <submittedName>
        <fullName evidence="1">Uncharacterized protein</fullName>
    </submittedName>
</protein>
<dbReference type="Proteomes" id="UP001162501">
    <property type="component" value="Chromosome 19"/>
</dbReference>
<evidence type="ECO:0000313" key="2">
    <source>
        <dbReference type="Proteomes" id="UP001162501"/>
    </source>
</evidence>
<name>A0AC59YPX6_RANTA</name>
<evidence type="ECO:0000313" key="1">
    <source>
        <dbReference type="EMBL" id="CAM9874814.1"/>
    </source>
</evidence>
<organism evidence="1 2">
    <name type="scientific">Rangifer tarandus platyrhynchus</name>
    <name type="common">Svalbard reindeer</name>
    <dbReference type="NCBI Taxonomy" id="3082113"/>
    <lineage>
        <taxon>Eukaryota</taxon>
        <taxon>Metazoa</taxon>
        <taxon>Chordata</taxon>
        <taxon>Craniata</taxon>
        <taxon>Vertebrata</taxon>
        <taxon>Euteleostomi</taxon>
        <taxon>Mammalia</taxon>
        <taxon>Eutheria</taxon>
        <taxon>Laurasiatheria</taxon>
        <taxon>Artiodactyla</taxon>
        <taxon>Ruminantia</taxon>
        <taxon>Pecora</taxon>
        <taxon>Cervidae</taxon>
        <taxon>Odocoileinae</taxon>
        <taxon>Rangifer</taxon>
    </lineage>
</organism>
<dbReference type="EMBL" id="OX596103">
    <property type="protein sequence ID" value="CAM9874814.1"/>
    <property type="molecule type" value="Genomic_DNA"/>
</dbReference>
<proteinExistence type="predicted"/>
<reference evidence="1" key="1">
    <citation type="submission" date="2023-05" db="EMBL/GenBank/DDBJ databases">
        <authorList>
            <consortium name="ELIXIR-Norway"/>
        </authorList>
    </citation>
    <scope>NUCLEOTIDE SEQUENCE</scope>
</reference>
<accession>A0AC59YPX6</accession>
<sequence length="153" mass="16532">MLVGGHAQTRSHTRDAPDTQRDLHAPQGLPPRQRPDAHMARADCIPDRPHERPPPPGPLTRCTPTQRPHGPGNQHHLGGHMRPHCSPAAPGTRSAQAPSECVHEMGERMQVPAGHPVAFSADSSWEGPLWSGQHPDHHLDIQTWGSPTTIAAG</sequence>